<gene>
    <name evidence="3" type="ORF">PVAND_007280</name>
</gene>
<dbReference type="AlphaFoldDB" id="A0A9J6C6G8"/>
<comment type="subcellular location">
    <subcellularLocation>
        <location evidence="1">Nucleus</location>
    </subcellularLocation>
</comment>
<dbReference type="Gene3D" id="1.10.10.60">
    <property type="entry name" value="Homeodomain-like"/>
    <property type="match status" value="1"/>
</dbReference>
<evidence type="ECO:0000313" key="4">
    <source>
        <dbReference type="Proteomes" id="UP001107558"/>
    </source>
</evidence>
<proteinExistence type="predicted"/>
<evidence type="ECO:0000256" key="1">
    <source>
        <dbReference type="ARBA" id="ARBA00004123"/>
    </source>
</evidence>
<reference evidence="3" key="1">
    <citation type="submission" date="2021-03" db="EMBL/GenBank/DDBJ databases">
        <title>Chromosome level genome of the anhydrobiotic midge Polypedilum vanderplanki.</title>
        <authorList>
            <person name="Yoshida Y."/>
            <person name="Kikawada T."/>
            <person name="Gusev O."/>
        </authorList>
    </citation>
    <scope>NUCLEOTIDE SEQUENCE</scope>
    <source>
        <strain evidence="3">NIAS01</strain>
        <tissue evidence="3">Whole body or cell culture</tissue>
    </source>
</reference>
<evidence type="ECO:0000313" key="3">
    <source>
        <dbReference type="EMBL" id="KAG5677525.1"/>
    </source>
</evidence>
<accession>A0A9J6C6G8</accession>
<dbReference type="EMBL" id="JADBJN010000002">
    <property type="protein sequence ID" value="KAG5677525.1"/>
    <property type="molecule type" value="Genomic_DNA"/>
</dbReference>
<dbReference type="InterPro" id="IPR007889">
    <property type="entry name" value="HTH_Psq"/>
</dbReference>
<name>A0A9J6C6G8_POLVA</name>
<evidence type="ECO:0000259" key="2">
    <source>
        <dbReference type="Pfam" id="PF05225"/>
    </source>
</evidence>
<dbReference type="SUPFAM" id="SSF46689">
    <property type="entry name" value="Homeodomain-like"/>
    <property type="match status" value="1"/>
</dbReference>
<dbReference type="Pfam" id="PF05225">
    <property type="entry name" value="HTH_psq"/>
    <property type="match status" value="1"/>
</dbReference>
<organism evidence="3 4">
    <name type="scientific">Polypedilum vanderplanki</name>
    <name type="common">Sleeping chironomid midge</name>
    <dbReference type="NCBI Taxonomy" id="319348"/>
    <lineage>
        <taxon>Eukaryota</taxon>
        <taxon>Metazoa</taxon>
        <taxon>Ecdysozoa</taxon>
        <taxon>Arthropoda</taxon>
        <taxon>Hexapoda</taxon>
        <taxon>Insecta</taxon>
        <taxon>Pterygota</taxon>
        <taxon>Neoptera</taxon>
        <taxon>Endopterygota</taxon>
        <taxon>Diptera</taxon>
        <taxon>Nematocera</taxon>
        <taxon>Chironomoidea</taxon>
        <taxon>Chironomidae</taxon>
        <taxon>Chironominae</taxon>
        <taxon>Polypedilum</taxon>
        <taxon>Polypedilum</taxon>
    </lineage>
</organism>
<feature type="domain" description="HTH psq-type" evidence="2">
    <location>
        <begin position="20"/>
        <end position="54"/>
    </location>
</feature>
<dbReference type="GO" id="GO:0003677">
    <property type="term" value="F:DNA binding"/>
    <property type="evidence" value="ECO:0007669"/>
    <property type="project" value="InterPro"/>
</dbReference>
<dbReference type="Proteomes" id="UP001107558">
    <property type="component" value="Chromosome 2"/>
</dbReference>
<keyword evidence="4" id="KW-1185">Reference proteome</keyword>
<dbReference type="InterPro" id="IPR009057">
    <property type="entry name" value="Homeodomain-like_sf"/>
</dbReference>
<dbReference type="OrthoDB" id="7790623at2759"/>
<sequence length="101" mass="11663">MEFESTNTKKQYKRYNSDVIKLALNEIKSEKISVYAAAKKYHVPKSTLQISILNNKKKKSGSPQIISIENEQKIADWIKECARKGDPRTKEELFQAAIQFD</sequence>
<comment type="caution">
    <text evidence="3">The sequence shown here is derived from an EMBL/GenBank/DDBJ whole genome shotgun (WGS) entry which is preliminary data.</text>
</comment>
<dbReference type="GO" id="GO:0005634">
    <property type="term" value="C:nucleus"/>
    <property type="evidence" value="ECO:0007669"/>
    <property type="project" value="UniProtKB-SubCell"/>
</dbReference>
<protein>
    <recommendedName>
        <fullName evidence="2">HTH psq-type domain-containing protein</fullName>
    </recommendedName>
</protein>